<comment type="catalytic activity">
    <reaction evidence="5">
        <text>adenylyl-molybdopterin + molybdate = Mo-molybdopterin + AMP + H(+)</text>
        <dbReference type="Rhea" id="RHEA:35047"/>
        <dbReference type="ChEBI" id="CHEBI:15378"/>
        <dbReference type="ChEBI" id="CHEBI:36264"/>
        <dbReference type="ChEBI" id="CHEBI:62727"/>
        <dbReference type="ChEBI" id="CHEBI:71302"/>
        <dbReference type="ChEBI" id="CHEBI:456215"/>
        <dbReference type="EC" id="2.10.1.1"/>
    </reaction>
</comment>
<keyword evidence="6" id="KW-0500">Molybdenum</keyword>
<organism evidence="8 9">
    <name type="scientific">Pedobacter alpinus</name>
    <dbReference type="NCBI Taxonomy" id="1590643"/>
    <lineage>
        <taxon>Bacteria</taxon>
        <taxon>Pseudomonadati</taxon>
        <taxon>Bacteroidota</taxon>
        <taxon>Sphingobacteriia</taxon>
        <taxon>Sphingobacteriales</taxon>
        <taxon>Sphingobacteriaceae</taxon>
        <taxon>Pedobacter</taxon>
    </lineage>
</organism>
<evidence type="ECO:0000313" key="9">
    <source>
        <dbReference type="Proteomes" id="UP001597546"/>
    </source>
</evidence>
<dbReference type="SUPFAM" id="SSF63867">
    <property type="entry name" value="MoeA C-terminal domain-like"/>
    <property type="match status" value="1"/>
</dbReference>
<dbReference type="Gene3D" id="2.40.340.10">
    <property type="entry name" value="MoeA, C-terminal, domain IV"/>
    <property type="match status" value="1"/>
</dbReference>
<dbReference type="SUPFAM" id="SSF63882">
    <property type="entry name" value="MoeA N-terminal region -like"/>
    <property type="match status" value="1"/>
</dbReference>
<dbReference type="Pfam" id="PF03453">
    <property type="entry name" value="MoeA_N"/>
    <property type="match status" value="1"/>
</dbReference>
<dbReference type="NCBIfam" id="TIGR00177">
    <property type="entry name" value="molyb_syn"/>
    <property type="match status" value="1"/>
</dbReference>
<evidence type="ECO:0000256" key="3">
    <source>
        <dbReference type="ARBA" id="ARBA00010763"/>
    </source>
</evidence>
<dbReference type="InterPro" id="IPR036135">
    <property type="entry name" value="MoeA_linker/N_sf"/>
</dbReference>
<dbReference type="SUPFAM" id="SSF53218">
    <property type="entry name" value="Molybdenum cofactor biosynthesis proteins"/>
    <property type="match status" value="1"/>
</dbReference>
<dbReference type="SMART" id="SM00852">
    <property type="entry name" value="MoCF_biosynth"/>
    <property type="match status" value="1"/>
</dbReference>
<evidence type="ECO:0000256" key="5">
    <source>
        <dbReference type="ARBA" id="ARBA00047317"/>
    </source>
</evidence>
<dbReference type="Gene3D" id="3.40.980.10">
    <property type="entry name" value="MoaB/Mog-like domain"/>
    <property type="match status" value="1"/>
</dbReference>
<comment type="function">
    <text evidence="1 6">Catalyzes the insertion of molybdate into adenylated molybdopterin with the concomitant release of AMP.</text>
</comment>
<evidence type="ECO:0000313" key="8">
    <source>
        <dbReference type="EMBL" id="MFD2732942.1"/>
    </source>
</evidence>
<dbReference type="PANTHER" id="PTHR10192">
    <property type="entry name" value="MOLYBDOPTERIN BIOSYNTHESIS PROTEIN"/>
    <property type="match status" value="1"/>
</dbReference>
<dbReference type="InterPro" id="IPR001453">
    <property type="entry name" value="MoaB/Mog_dom"/>
</dbReference>
<sequence length="389" mass="42654">MISVEQALALLKNNIPQKKEVQILLTEVHQHILSKDVNSPINMPPFRQSAMDGFALHIYDSLTYKIIGEIKAGDAHKIELKAGEAVRIFTGAAVPDSANAVMQIEKAAVKNDDLILTESVKESTNIRPIGEQIKVNEKALLKGTKLNAAAIGFLAGLGITTVSVYKKPTVGILITGNELVKPGNILKHGKIYESNAIMLQTALTETGTKNINTYEVNDDFINTKNSIEKAIHENDILLISGGISVGDYDFVKAALEELQVETLFYKVNQKPGKPLFAGKINDKLVFALPGNPAASLTCYYIYVQPLLKTLFGETEANKPITQKKLTEELIVKNTRSQFLKAVFTDDEVTISTHQNSSMLNTFAVANCLVFVPEGDYHLAKNSKVDIYPI</sequence>
<dbReference type="NCBIfam" id="NF045515">
    <property type="entry name" value="Glp_gephyrin"/>
    <property type="match status" value="1"/>
</dbReference>
<dbReference type="Gene3D" id="3.90.105.10">
    <property type="entry name" value="Molybdopterin biosynthesis moea protein, domain 2"/>
    <property type="match status" value="1"/>
</dbReference>
<protein>
    <recommendedName>
        <fullName evidence="6">Molybdopterin molybdenumtransferase</fullName>
        <ecNumber evidence="6">2.10.1.1</ecNumber>
    </recommendedName>
</protein>
<dbReference type="EMBL" id="JBHULV010000050">
    <property type="protein sequence ID" value="MFD2732942.1"/>
    <property type="molecule type" value="Genomic_DNA"/>
</dbReference>
<evidence type="ECO:0000256" key="4">
    <source>
        <dbReference type="ARBA" id="ARBA00023150"/>
    </source>
</evidence>
<keyword evidence="4 6" id="KW-0501">Molybdenum cofactor biosynthesis</keyword>
<keyword evidence="6" id="KW-0460">Magnesium</keyword>
<proteinExistence type="inferred from homology"/>
<dbReference type="EC" id="2.10.1.1" evidence="6"/>
<dbReference type="InterPro" id="IPR005110">
    <property type="entry name" value="MoeA_linker/N"/>
</dbReference>
<name>A0ABW5TUJ7_9SPHI</name>
<gene>
    <name evidence="8" type="primary">glp</name>
    <name evidence="8" type="ORF">ACFSSE_14625</name>
</gene>
<dbReference type="PANTHER" id="PTHR10192:SF5">
    <property type="entry name" value="GEPHYRIN"/>
    <property type="match status" value="1"/>
</dbReference>
<comment type="pathway">
    <text evidence="2 6">Cofactor biosynthesis; molybdopterin biosynthesis.</text>
</comment>
<evidence type="ECO:0000256" key="6">
    <source>
        <dbReference type="RuleBase" id="RU365090"/>
    </source>
</evidence>
<keyword evidence="9" id="KW-1185">Reference proteome</keyword>
<comment type="caution">
    <text evidence="8">The sequence shown here is derived from an EMBL/GenBank/DDBJ whole genome shotgun (WGS) entry which is preliminary data.</text>
</comment>
<dbReference type="InterPro" id="IPR005111">
    <property type="entry name" value="MoeA_C_domain_IV"/>
</dbReference>
<evidence type="ECO:0000256" key="2">
    <source>
        <dbReference type="ARBA" id="ARBA00005046"/>
    </source>
</evidence>
<comment type="similarity">
    <text evidence="3 6">Belongs to the MoeA family.</text>
</comment>
<dbReference type="InterPro" id="IPR038987">
    <property type="entry name" value="MoeA-like"/>
</dbReference>
<accession>A0ABW5TUJ7</accession>
<evidence type="ECO:0000259" key="7">
    <source>
        <dbReference type="SMART" id="SM00852"/>
    </source>
</evidence>
<dbReference type="Gene3D" id="2.170.190.11">
    <property type="entry name" value="Molybdopterin biosynthesis moea protein, domain 3"/>
    <property type="match status" value="1"/>
</dbReference>
<dbReference type="InterPro" id="IPR036425">
    <property type="entry name" value="MoaB/Mog-like_dom_sf"/>
</dbReference>
<comment type="cofactor">
    <cofactor evidence="6">
        <name>Mg(2+)</name>
        <dbReference type="ChEBI" id="CHEBI:18420"/>
    </cofactor>
</comment>
<keyword evidence="6" id="KW-0479">Metal-binding</keyword>
<reference evidence="9" key="1">
    <citation type="journal article" date="2019" name="Int. J. Syst. Evol. Microbiol.">
        <title>The Global Catalogue of Microorganisms (GCM) 10K type strain sequencing project: providing services to taxonomists for standard genome sequencing and annotation.</title>
        <authorList>
            <consortium name="The Broad Institute Genomics Platform"/>
            <consortium name="The Broad Institute Genome Sequencing Center for Infectious Disease"/>
            <person name="Wu L."/>
            <person name="Ma J."/>
        </authorList>
    </citation>
    <scope>NUCLEOTIDE SEQUENCE [LARGE SCALE GENOMIC DNA]</scope>
    <source>
        <strain evidence="9">KCTC 42456</strain>
    </source>
</reference>
<dbReference type="Pfam" id="PF03454">
    <property type="entry name" value="MoeA_C"/>
    <property type="match status" value="1"/>
</dbReference>
<dbReference type="Pfam" id="PF00994">
    <property type="entry name" value="MoCF_biosynth"/>
    <property type="match status" value="1"/>
</dbReference>
<keyword evidence="6" id="KW-0808">Transferase</keyword>
<dbReference type="Proteomes" id="UP001597546">
    <property type="component" value="Unassembled WGS sequence"/>
</dbReference>
<evidence type="ECO:0000256" key="1">
    <source>
        <dbReference type="ARBA" id="ARBA00002901"/>
    </source>
</evidence>
<dbReference type="CDD" id="cd00887">
    <property type="entry name" value="MoeA"/>
    <property type="match status" value="1"/>
</dbReference>
<dbReference type="RefSeq" id="WP_379047938.1">
    <property type="nucleotide sequence ID" value="NZ_JBHSKW010000069.1"/>
</dbReference>
<dbReference type="InterPro" id="IPR036688">
    <property type="entry name" value="MoeA_C_domain_IV_sf"/>
</dbReference>
<feature type="domain" description="MoaB/Mog" evidence="7">
    <location>
        <begin position="171"/>
        <end position="309"/>
    </location>
</feature>